<dbReference type="Gene3D" id="1.10.150.640">
    <property type="entry name" value="AcsD, thumb domain, helical bundle"/>
    <property type="match status" value="1"/>
</dbReference>
<evidence type="ECO:0000259" key="3">
    <source>
        <dbReference type="Pfam" id="PF06276"/>
    </source>
</evidence>
<dbReference type="Proteomes" id="UP001467690">
    <property type="component" value="Unassembled WGS sequence"/>
</dbReference>
<dbReference type="EMBL" id="JBELOE010000062">
    <property type="protein sequence ID" value="MER2490655.1"/>
    <property type="molecule type" value="Genomic_DNA"/>
</dbReference>
<dbReference type="Gene3D" id="2.30.30.1240">
    <property type="entry name" value="AscD, thumb domain, four stranded beta-sheet"/>
    <property type="match status" value="1"/>
</dbReference>
<gene>
    <name evidence="4" type="ORF">ABS311_01985</name>
</gene>
<proteinExistence type="inferred from homology"/>
<feature type="domain" description="Aerobactin siderophore biosynthesis IucA/IucC N-terminal" evidence="2">
    <location>
        <begin position="171"/>
        <end position="405"/>
    </location>
</feature>
<dbReference type="InterPro" id="IPR007310">
    <property type="entry name" value="Aerobactin_biosyn_IucA/IucC_N"/>
</dbReference>
<dbReference type="InterPro" id="IPR043033">
    <property type="entry name" value="PvsD/AcsD-like_thumb_beta"/>
</dbReference>
<protein>
    <submittedName>
        <fullName evidence="4">IucA/IucC family protein</fullName>
    </submittedName>
</protein>
<organism evidence="4 5">
    <name type="scientific">Catenovulum sediminis</name>
    <dbReference type="NCBI Taxonomy" id="1740262"/>
    <lineage>
        <taxon>Bacteria</taxon>
        <taxon>Pseudomonadati</taxon>
        <taxon>Pseudomonadota</taxon>
        <taxon>Gammaproteobacteria</taxon>
        <taxon>Alteromonadales</taxon>
        <taxon>Alteromonadaceae</taxon>
        <taxon>Catenovulum</taxon>
    </lineage>
</organism>
<dbReference type="Gene3D" id="1.10.510.40">
    <property type="match status" value="1"/>
</dbReference>
<dbReference type="PANTHER" id="PTHR34384">
    <property type="entry name" value="L-2,3-DIAMINOPROPANOATE--CITRATE LIGASE"/>
    <property type="match status" value="1"/>
</dbReference>
<dbReference type="InterPro" id="IPR037455">
    <property type="entry name" value="LucA/IucC-like"/>
</dbReference>
<evidence type="ECO:0000313" key="5">
    <source>
        <dbReference type="Proteomes" id="UP001467690"/>
    </source>
</evidence>
<keyword evidence="5" id="KW-1185">Reference proteome</keyword>
<dbReference type="PANTHER" id="PTHR34384:SF5">
    <property type="entry name" value="L-2,3-DIAMINOPROPANOATE--CITRATE LIGASE"/>
    <property type="match status" value="1"/>
</dbReference>
<dbReference type="Pfam" id="PF04183">
    <property type="entry name" value="IucA_IucC"/>
    <property type="match status" value="1"/>
</dbReference>
<dbReference type="InterPro" id="IPR022770">
    <property type="entry name" value="IucA/IucC-like_C"/>
</dbReference>
<name>A0ABV1RD32_9ALTE</name>
<dbReference type="InterPro" id="IPR043032">
    <property type="entry name" value="PvsD/AcsD-like_thumb_helix"/>
</dbReference>
<comment type="caution">
    <text evidence="4">The sequence shown here is derived from an EMBL/GenBank/DDBJ whole genome shotgun (WGS) entry which is preliminary data.</text>
</comment>
<evidence type="ECO:0000259" key="2">
    <source>
        <dbReference type="Pfam" id="PF04183"/>
    </source>
</evidence>
<dbReference type="RefSeq" id="WP_143870946.1">
    <property type="nucleotide sequence ID" value="NZ_CP041660.1"/>
</dbReference>
<accession>A0ABV1RD32</accession>
<sequence>MQNNVISQKFQQTLLQEKAERRSMMNLINCYCREFAAQRNEITVNPNIHKHSWPEAFKTHLKKSAQDVLLINFPLLNSQLLVRVTALKKLGQCRHISAPYVKKTGTGWQKIKHKELTLLLLHNLAVAMDQPFNAELAQQINNSVNNSHLFLQYRAHADSQDASTTLLKNGFIRSEQNLLWGHAWHPTPKSREGVSRDILASFSPETGAHFQLRYLAVRTELIQSLNSVEFDGLDFLQTLSQLEVPTGYHVFVCHPFQLDKFSSRGLFQKAVKNGDIVQLGAAGTPWFPTSSVRTLYNNEADYFLKFSLHIRLTNCVRKNAWYELETAVYLNQILSRLQKNQASQFTHFQLMAEPSSVTLNFANLASQAQQDEVTELSEAFGILFRQSFSQAQVEKQQPRVAAALFTDDANNNSAIKPYIASLAKANELSETLAAKYWFEAYTEALLPPVLFYFFKLGIIFEPHLQNTVIGFDTHRPVFISLRDLEGTKLATTKWPEDTLSGLSQRAINSIYYDRAQGWRRIAYCLLINNISEAIFHLSDNNPELEEAMWQTVYNSIQNYQQQYGQEPELQKLLKGGNIPCKCNLMTRLLKHADRLAQYVELPNPMSTITCHNTI</sequence>
<evidence type="ECO:0000256" key="1">
    <source>
        <dbReference type="ARBA" id="ARBA00007832"/>
    </source>
</evidence>
<comment type="similarity">
    <text evidence="1">Belongs to the IucA/IucC family.</text>
</comment>
<dbReference type="Pfam" id="PF06276">
    <property type="entry name" value="FhuF"/>
    <property type="match status" value="1"/>
</dbReference>
<feature type="domain" description="Aerobactin siderophore biosynthesis IucA/IucC-like C-terminal" evidence="3">
    <location>
        <begin position="436"/>
        <end position="594"/>
    </location>
</feature>
<reference evidence="4 5" key="1">
    <citation type="submission" date="2024-06" db="EMBL/GenBank/DDBJ databases">
        <authorList>
            <person name="Chen R.Y."/>
        </authorList>
    </citation>
    <scope>NUCLEOTIDE SEQUENCE [LARGE SCALE GENOMIC DNA]</scope>
    <source>
        <strain evidence="4 5">D2</strain>
    </source>
</reference>
<evidence type="ECO:0000313" key="4">
    <source>
        <dbReference type="EMBL" id="MER2490655.1"/>
    </source>
</evidence>